<organism evidence="2 3">
    <name type="scientific">Bdellovibrio bacteriovorus</name>
    <dbReference type="NCBI Taxonomy" id="959"/>
    <lineage>
        <taxon>Bacteria</taxon>
        <taxon>Pseudomonadati</taxon>
        <taxon>Bdellovibrionota</taxon>
        <taxon>Bdellovibrionia</taxon>
        <taxon>Bdellovibrionales</taxon>
        <taxon>Pseudobdellovibrionaceae</taxon>
        <taxon>Bdellovibrio</taxon>
    </lineage>
</organism>
<protein>
    <recommendedName>
        <fullName evidence="4">Ion channel protein Tsx</fullName>
    </recommendedName>
</protein>
<dbReference type="OrthoDB" id="5290996at2"/>
<dbReference type="Pfam" id="PF09694">
    <property type="entry name" value="Gcw_chp"/>
    <property type="match status" value="1"/>
</dbReference>
<dbReference type="Proteomes" id="UP000075320">
    <property type="component" value="Unassembled WGS sequence"/>
</dbReference>
<feature type="chain" id="PRO_5007573066" description="Ion channel protein Tsx" evidence="1">
    <location>
        <begin position="20"/>
        <end position="227"/>
    </location>
</feature>
<sequence>MRRYIAFISILISSWSALGAETNSPTFALTGDVTLTSHYVENGLSQSDKSPALQGSFWFNFGPQFRLGLWGSNTNYPGSDDHFNLRGMAEIKVAFSQTSHMAVSYQQSQFYNGGEHNGNILGLHVGFMTDYRISYESMSNWEATEARSARVGFGRTFNVFSTWKWDNEIGYNDPKALNFNPYFDAKTAIGTKWSVIYFEGALTGTSESSQFDGAGDFFFILSAKTDL</sequence>
<evidence type="ECO:0000313" key="3">
    <source>
        <dbReference type="Proteomes" id="UP000075320"/>
    </source>
</evidence>
<dbReference type="EMBL" id="LUKE01000001">
    <property type="protein sequence ID" value="KYG66094.1"/>
    <property type="molecule type" value="Genomic_DNA"/>
</dbReference>
<feature type="signal peptide" evidence="1">
    <location>
        <begin position="1"/>
        <end position="19"/>
    </location>
</feature>
<dbReference type="InterPro" id="IPR010239">
    <property type="entry name" value="CHP02001"/>
</dbReference>
<proteinExistence type="predicted"/>
<name>A0A150WP40_BDEBC</name>
<comment type="caution">
    <text evidence="2">The sequence shown here is derived from an EMBL/GenBank/DDBJ whole genome shotgun (WGS) entry which is preliminary data.</text>
</comment>
<dbReference type="NCBIfam" id="TIGR02001">
    <property type="entry name" value="gcw_chp"/>
    <property type="match status" value="1"/>
</dbReference>
<keyword evidence="3" id="KW-1185">Reference proteome</keyword>
<keyword evidence="1" id="KW-0732">Signal</keyword>
<dbReference type="AlphaFoldDB" id="A0A150WP40"/>
<dbReference type="RefSeq" id="WP_061833660.1">
    <property type="nucleotide sequence ID" value="NZ_LUKE01000001.1"/>
</dbReference>
<reference evidence="2 3" key="1">
    <citation type="submission" date="2016-03" db="EMBL/GenBank/DDBJ databases">
        <authorList>
            <person name="Ploux O."/>
        </authorList>
    </citation>
    <scope>NUCLEOTIDE SEQUENCE [LARGE SCALE GENOMIC DNA]</scope>
    <source>
        <strain evidence="2 3">R0</strain>
    </source>
</reference>
<accession>A0A150WP40</accession>
<gene>
    <name evidence="2" type="ORF">AZI86_03240</name>
</gene>
<evidence type="ECO:0008006" key="4">
    <source>
        <dbReference type="Google" id="ProtNLM"/>
    </source>
</evidence>
<evidence type="ECO:0000313" key="2">
    <source>
        <dbReference type="EMBL" id="KYG66094.1"/>
    </source>
</evidence>
<evidence type="ECO:0000256" key="1">
    <source>
        <dbReference type="SAM" id="SignalP"/>
    </source>
</evidence>